<dbReference type="InterPro" id="IPR000225">
    <property type="entry name" value="Armadillo"/>
</dbReference>
<dbReference type="InterPro" id="IPR011989">
    <property type="entry name" value="ARM-like"/>
</dbReference>
<dbReference type="InterPro" id="IPR016024">
    <property type="entry name" value="ARM-type_fold"/>
</dbReference>
<comment type="similarity">
    <text evidence="1">Belongs to the importin alpha family.</text>
</comment>
<dbReference type="eggNOG" id="KOG0166">
    <property type="taxonomic scope" value="Eukaryota"/>
</dbReference>
<dbReference type="OMA" id="FILECGW"/>
<reference evidence="5" key="1">
    <citation type="submission" date="2009-08" db="EMBL/GenBank/DDBJ databases">
        <title>Annotation of Salpingoeca rosetta.</title>
        <authorList>
            <consortium name="The Broad Institute Genome Sequencing Platform"/>
            <person name="Russ C."/>
            <person name="Cuomo C."/>
            <person name="Burger G."/>
            <person name="Gray M.W."/>
            <person name="Holland P.W.H."/>
            <person name="King N."/>
            <person name="Lang F.B.F."/>
            <person name="Roger A.J."/>
            <person name="Ruiz-Trillo I."/>
            <person name="Young S.K."/>
            <person name="Zeng Q."/>
            <person name="Gargeya S."/>
            <person name="Alvarado L."/>
            <person name="Berlin A."/>
            <person name="Chapman S.B."/>
            <person name="Chen Z."/>
            <person name="Freedman E."/>
            <person name="Gellesch M."/>
            <person name="Goldberg J."/>
            <person name="Griggs A."/>
            <person name="Gujja S."/>
            <person name="Heilman E."/>
            <person name="Heiman D."/>
            <person name="Howarth C."/>
            <person name="Mehta T."/>
            <person name="Neiman D."/>
            <person name="Pearson M."/>
            <person name="Roberts A."/>
            <person name="Saif S."/>
            <person name="Shea T."/>
            <person name="Shenoy N."/>
            <person name="Sisk P."/>
            <person name="Stolte C."/>
            <person name="Sykes S."/>
            <person name="White J."/>
            <person name="Yandava C."/>
            <person name="Haas B."/>
            <person name="Nusbaum C."/>
            <person name="Birren B."/>
        </authorList>
    </citation>
    <scope>NUCLEOTIDE SEQUENCE [LARGE SCALE GENOMIC DNA]</scope>
    <source>
        <strain evidence="5">ATCC 50818</strain>
    </source>
</reference>
<name>F2U3A3_SALR5</name>
<dbReference type="InterPro" id="IPR032413">
    <property type="entry name" value="Arm_3"/>
</dbReference>
<dbReference type="SMART" id="SM00185">
    <property type="entry name" value="ARM"/>
    <property type="match status" value="5"/>
</dbReference>
<dbReference type="SUPFAM" id="SSF48371">
    <property type="entry name" value="ARM repeat"/>
    <property type="match status" value="1"/>
</dbReference>
<dbReference type="Gene3D" id="1.25.10.10">
    <property type="entry name" value="Leucine-rich Repeat Variant"/>
    <property type="match status" value="1"/>
</dbReference>
<evidence type="ECO:0000256" key="1">
    <source>
        <dbReference type="ARBA" id="ARBA00010394"/>
    </source>
</evidence>
<dbReference type="Pfam" id="PF16186">
    <property type="entry name" value="Arm_3"/>
    <property type="match status" value="1"/>
</dbReference>
<dbReference type="InParanoid" id="F2U3A3"/>
<keyword evidence="2" id="KW-0813">Transport</keyword>
<accession>F2U3A3</accession>
<dbReference type="AlphaFoldDB" id="F2U3A3"/>
<dbReference type="GeneID" id="16076866"/>
<dbReference type="OrthoDB" id="29145at2759"/>
<evidence type="ECO:0000256" key="2">
    <source>
        <dbReference type="ARBA" id="ARBA00022448"/>
    </source>
</evidence>
<feature type="repeat" description="ARM" evidence="4">
    <location>
        <begin position="27"/>
        <end position="69"/>
    </location>
</feature>
<protein>
    <recommendedName>
        <fullName evidence="7">Importin subunit alpha</fullName>
    </recommendedName>
</protein>
<keyword evidence="6" id="KW-1185">Reference proteome</keyword>
<dbReference type="Proteomes" id="UP000007799">
    <property type="component" value="Unassembled WGS sequence"/>
</dbReference>
<evidence type="ECO:0000313" key="6">
    <source>
        <dbReference type="Proteomes" id="UP000007799"/>
    </source>
</evidence>
<keyword evidence="3" id="KW-0653">Protein transport</keyword>
<sequence length="390" mass="42785">MRFEAIWCITNIAAGDTYHTQVVAECEAVPTLISLLSRGTDRIREQAAWALGNIAGDSEMMRDYVIECGVVEPLKKLIQTSGQVPLLRNASWAVTNLCRGNKPPPAPAAVRPFLATLLKLLHSGDDEIVINGCWCAVFLSIGSTDNIQQVIETGACAKLVELLLHDKWAVVTPALRALGNIVTGNDIQTQVCTHAHAFMCTHVLIYCARAVKKECLWVLSNILAGTDAQIQAVIDANLIQLVLDSLEHGEFRVQREAAWALCNALASGADDQIRFMVSQGCIPPLCAMLKKHDAKLVGVVLQGLYSILTVGKRPAGEQNDFHDAIEQCGGLETLMLLAVDENENISRRSRLLLEKFLQPMHDAMVELDPDFDGHMYSVDQMHVTPSNYHV</sequence>
<gene>
    <name evidence="5" type="ORF">PTSG_02777</name>
</gene>
<evidence type="ECO:0000256" key="4">
    <source>
        <dbReference type="PROSITE-ProRule" id="PRU00259"/>
    </source>
</evidence>
<dbReference type="PANTHER" id="PTHR23316">
    <property type="entry name" value="IMPORTIN ALPHA"/>
    <property type="match status" value="1"/>
</dbReference>
<evidence type="ECO:0008006" key="7">
    <source>
        <dbReference type="Google" id="ProtNLM"/>
    </source>
</evidence>
<evidence type="ECO:0000313" key="5">
    <source>
        <dbReference type="EMBL" id="EGD82097.1"/>
    </source>
</evidence>
<dbReference type="GO" id="GO:0015031">
    <property type="term" value="P:protein transport"/>
    <property type="evidence" value="ECO:0007669"/>
    <property type="project" value="UniProtKB-KW"/>
</dbReference>
<evidence type="ECO:0000256" key="3">
    <source>
        <dbReference type="ARBA" id="ARBA00022927"/>
    </source>
</evidence>
<organism evidence="6">
    <name type="scientific">Salpingoeca rosetta (strain ATCC 50818 / BSB-021)</name>
    <dbReference type="NCBI Taxonomy" id="946362"/>
    <lineage>
        <taxon>Eukaryota</taxon>
        <taxon>Choanoflagellata</taxon>
        <taxon>Craspedida</taxon>
        <taxon>Salpingoecidae</taxon>
        <taxon>Salpingoeca</taxon>
    </lineage>
</organism>
<dbReference type="RefSeq" id="XP_004996280.1">
    <property type="nucleotide sequence ID" value="XM_004996223.1"/>
</dbReference>
<dbReference type="KEGG" id="sre:PTSG_02777"/>
<dbReference type="EMBL" id="GL832960">
    <property type="protein sequence ID" value="EGD82097.1"/>
    <property type="molecule type" value="Genomic_DNA"/>
</dbReference>
<dbReference type="STRING" id="946362.F2U3A3"/>
<proteinExistence type="inferred from homology"/>
<dbReference type="PROSITE" id="PS50176">
    <property type="entry name" value="ARM_REPEAT"/>
    <property type="match status" value="1"/>
</dbReference>
<dbReference type="Pfam" id="PF00514">
    <property type="entry name" value="Arm"/>
    <property type="match status" value="4"/>
</dbReference>